<keyword evidence="2" id="KW-0472">Membrane</keyword>
<proteinExistence type="predicted"/>
<dbReference type="Proteomes" id="UP001214441">
    <property type="component" value="Unassembled WGS sequence"/>
</dbReference>
<dbReference type="RefSeq" id="WP_274045629.1">
    <property type="nucleotide sequence ID" value="NZ_JANCPR020000023.1"/>
</dbReference>
<feature type="region of interest" description="Disordered" evidence="1">
    <location>
        <begin position="61"/>
        <end position="111"/>
    </location>
</feature>
<accession>A0ABT7A2A2</accession>
<feature type="compositionally biased region" description="Low complexity" evidence="1">
    <location>
        <begin position="81"/>
        <end position="98"/>
    </location>
</feature>
<evidence type="ECO:0008006" key="5">
    <source>
        <dbReference type="Google" id="ProtNLM"/>
    </source>
</evidence>
<gene>
    <name evidence="3" type="ORF">NMN56_022840</name>
</gene>
<reference evidence="3 4" key="1">
    <citation type="submission" date="2023-05" db="EMBL/GenBank/DDBJ databases">
        <title>Streptantibioticus silvisoli sp. nov., acidotolerant actinomycetes 1 from pine litter.</title>
        <authorList>
            <person name="Swiecimska M."/>
            <person name="Golinska P."/>
            <person name="Sangal V."/>
            <person name="Wachnowicz B."/>
            <person name="Goodfellow M."/>
        </authorList>
    </citation>
    <scope>NUCLEOTIDE SEQUENCE [LARGE SCALE GENOMIC DNA]</scope>
    <source>
        <strain evidence="3 4">DSM 42109</strain>
    </source>
</reference>
<evidence type="ECO:0000313" key="3">
    <source>
        <dbReference type="EMBL" id="MDJ1134743.1"/>
    </source>
</evidence>
<organism evidence="3 4">
    <name type="scientific">Streptomyces iconiensis</name>
    <dbReference type="NCBI Taxonomy" id="1384038"/>
    <lineage>
        <taxon>Bacteria</taxon>
        <taxon>Bacillati</taxon>
        <taxon>Actinomycetota</taxon>
        <taxon>Actinomycetes</taxon>
        <taxon>Kitasatosporales</taxon>
        <taxon>Streptomycetaceae</taxon>
        <taxon>Streptomyces</taxon>
    </lineage>
</organism>
<name>A0ABT7A2A2_9ACTN</name>
<keyword evidence="4" id="KW-1185">Reference proteome</keyword>
<feature type="transmembrane region" description="Helical" evidence="2">
    <location>
        <begin position="12"/>
        <end position="31"/>
    </location>
</feature>
<keyword evidence="2" id="KW-1133">Transmembrane helix</keyword>
<evidence type="ECO:0000256" key="2">
    <source>
        <dbReference type="SAM" id="Phobius"/>
    </source>
</evidence>
<protein>
    <recommendedName>
        <fullName evidence="5">Secreted protein</fullName>
    </recommendedName>
</protein>
<keyword evidence="2" id="KW-0812">Transmembrane</keyword>
<dbReference type="EMBL" id="JANCPR020000023">
    <property type="protein sequence ID" value="MDJ1134743.1"/>
    <property type="molecule type" value="Genomic_DNA"/>
</dbReference>
<evidence type="ECO:0000256" key="1">
    <source>
        <dbReference type="SAM" id="MobiDB-lite"/>
    </source>
</evidence>
<sequence>METGWKESLVVFVAVLLPPLLMCMMLALARYEEWMLKPPRTSSQSGRFTWRIRRAPGVGRIRHLTLVRTEPPPTPEAVPDSEPGSPEAPESPATAGETDPPDPTERPADAA</sequence>
<comment type="caution">
    <text evidence="3">The sequence shown here is derived from an EMBL/GenBank/DDBJ whole genome shotgun (WGS) entry which is preliminary data.</text>
</comment>
<evidence type="ECO:0000313" key="4">
    <source>
        <dbReference type="Proteomes" id="UP001214441"/>
    </source>
</evidence>